<organism evidence="2 3">
    <name type="scientific">Marivita geojedonensis</name>
    <dbReference type="NCBI Taxonomy" id="1123756"/>
    <lineage>
        <taxon>Bacteria</taxon>
        <taxon>Pseudomonadati</taxon>
        <taxon>Pseudomonadota</taxon>
        <taxon>Alphaproteobacteria</taxon>
        <taxon>Rhodobacterales</taxon>
        <taxon>Roseobacteraceae</taxon>
        <taxon>Marivita</taxon>
    </lineage>
</organism>
<proteinExistence type="predicted"/>
<keyword evidence="1" id="KW-1133">Transmembrane helix</keyword>
<feature type="transmembrane region" description="Helical" evidence="1">
    <location>
        <begin position="36"/>
        <end position="68"/>
    </location>
</feature>
<name>A0A1X4N8S4_9RHOB</name>
<keyword evidence="3" id="KW-1185">Reference proteome</keyword>
<evidence type="ECO:0000313" key="3">
    <source>
        <dbReference type="Proteomes" id="UP000193926"/>
    </source>
</evidence>
<protein>
    <submittedName>
        <fullName evidence="2">Uncharacterized protein</fullName>
    </submittedName>
</protein>
<dbReference type="EMBL" id="JFKC01000044">
    <property type="protein sequence ID" value="OSQ42657.1"/>
    <property type="molecule type" value="Genomic_DNA"/>
</dbReference>
<evidence type="ECO:0000313" key="2">
    <source>
        <dbReference type="EMBL" id="OSQ42657.1"/>
    </source>
</evidence>
<sequence length="76" mass="8053">MLTNFTLLLAAGVGCRLALSLALNRYSDRSLEIPQALAVILIVLACLPAWASPLALPVPLAFVLGAVLPDLLTRRT</sequence>
<keyword evidence="1" id="KW-0472">Membrane</keyword>
<comment type="caution">
    <text evidence="2">The sequence shown here is derived from an EMBL/GenBank/DDBJ whole genome shotgun (WGS) entry which is preliminary data.</text>
</comment>
<dbReference type="RefSeq" id="WP_085641601.1">
    <property type="nucleotide sequence ID" value="NZ_JFKC01000044.1"/>
</dbReference>
<accession>A0A1X4N8S4</accession>
<keyword evidence="1" id="KW-0812">Transmembrane</keyword>
<reference evidence="2 3" key="1">
    <citation type="submission" date="2014-03" db="EMBL/GenBank/DDBJ databases">
        <title>The draft genome sequence of Marivita geojedonensis KCTC 23882.</title>
        <authorList>
            <person name="Lai Q."/>
            <person name="Shao Z."/>
        </authorList>
    </citation>
    <scope>NUCLEOTIDE SEQUENCE [LARGE SCALE GENOMIC DNA]</scope>
    <source>
        <strain evidence="2 3">DPG-138</strain>
    </source>
</reference>
<dbReference type="Proteomes" id="UP000193926">
    <property type="component" value="Unassembled WGS sequence"/>
</dbReference>
<dbReference type="OrthoDB" id="7729506at2"/>
<dbReference type="STRING" id="1123756.MGEO_20380"/>
<dbReference type="AlphaFoldDB" id="A0A1X4N8S4"/>
<gene>
    <name evidence="2" type="ORF">MGEO_20380</name>
</gene>
<evidence type="ECO:0000256" key="1">
    <source>
        <dbReference type="SAM" id="Phobius"/>
    </source>
</evidence>